<gene>
    <name evidence="3" type="primary">rutD_1</name>
    <name evidence="3" type="ORF">NRB20_19140</name>
</gene>
<dbReference type="Gene3D" id="3.40.50.1820">
    <property type="entry name" value="alpha/beta hydrolase"/>
    <property type="match status" value="1"/>
</dbReference>
<dbReference type="EC" id="3.5.1.-" evidence="3"/>
<keyword evidence="3" id="KW-0378">Hydrolase</keyword>
<dbReference type="PANTHER" id="PTHR43798:SF33">
    <property type="entry name" value="HYDROLASE, PUTATIVE (AFU_ORTHOLOGUE AFUA_2G14860)-RELATED"/>
    <property type="match status" value="1"/>
</dbReference>
<organism evidence="3 4">
    <name type="scientific">Nocardia macrotermitis</name>
    <dbReference type="NCBI Taxonomy" id="2585198"/>
    <lineage>
        <taxon>Bacteria</taxon>
        <taxon>Bacillati</taxon>
        <taxon>Actinomycetota</taxon>
        <taxon>Actinomycetes</taxon>
        <taxon>Mycobacteriales</taxon>
        <taxon>Nocardiaceae</taxon>
        <taxon>Nocardia</taxon>
    </lineage>
</organism>
<dbReference type="Proteomes" id="UP000438448">
    <property type="component" value="Unassembled WGS sequence"/>
</dbReference>
<dbReference type="SUPFAM" id="SSF53474">
    <property type="entry name" value="alpha/beta-Hydrolases"/>
    <property type="match status" value="1"/>
</dbReference>
<proteinExistence type="predicted"/>
<evidence type="ECO:0000313" key="4">
    <source>
        <dbReference type="Proteomes" id="UP000438448"/>
    </source>
</evidence>
<name>A0A7K0CZG3_9NOCA</name>
<comment type="caution">
    <text evidence="3">The sequence shown here is derived from an EMBL/GenBank/DDBJ whole genome shotgun (WGS) entry which is preliminary data.</text>
</comment>
<dbReference type="AlphaFoldDB" id="A0A7K0CZG3"/>
<dbReference type="Pfam" id="PF12697">
    <property type="entry name" value="Abhydrolase_6"/>
    <property type="match status" value="1"/>
</dbReference>
<dbReference type="InterPro" id="IPR000073">
    <property type="entry name" value="AB_hydrolase_1"/>
</dbReference>
<protein>
    <submittedName>
        <fullName evidence="3">Putative aminoacrylate hydrolase RutD</fullName>
        <ecNumber evidence="3">3.5.1.-</ecNumber>
    </submittedName>
</protein>
<dbReference type="InterPro" id="IPR029058">
    <property type="entry name" value="AB_hydrolase_fold"/>
</dbReference>
<evidence type="ECO:0000259" key="2">
    <source>
        <dbReference type="Pfam" id="PF12697"/>
    </source>
</evidence>
<keyword evidence="4" id="KW-1185">Reference proteome</keyword>
<dbReference type="EMBL" id="WEGK01000003">
    <property type="protein sequence ID" value="MQY18830.1"/>
    <property type="molecule type" value="Genomic_DNA"/>
</dbReference>
<evidence type="ECO:0000313" key="3">
    <source>
        <dbReference type="EMBL" id="MQY18830.1"/>
    </source>
</evidence>
<dbReference type="InterPro" id="IPR050266">
    <property type="entry name" value="AB_hydrolase_sf"/>
</dbReference>
<feature type="compositionally biased region" description="Polar residues" evidence="1">
    <location>
        <begin position="1"/>
        <end position="17"/>
    </location>
</feature>
<dbReference type="GO" id="GO:0016787">
    <property type="term" value="F:hydrolase activity"/>
    <property type="evidence" value="ECO:0007669"/>
    <property type="project" value="UniProtKB-KW"/>
</dbReference>
<reference evidence="3 4" key="1">
    <citation type="submission" date="2019-10" db="EMBL/GenBank/DDBJ databases">
        <title>Nocardia macrotermitis sp. nov. and Nocardia aurantia sp. nov., isolated from the gut of fungus growing-termite Macrotermes natalensis.</title>
        <authorList>
            <person name="Benndorf R."/>
            <person name="Schwitalla J."/>
            <person name="Martin K."/>
            <person name="De Beer W."/>
            <person name="Kaster A.-K."/>
            <person name="Vollmers J."/>
            <person name="Poulsen M."/>
            <person name="Beemelmanns C."/>
        </authorList>
    </citation>
    <scope>NUCLEOTIDE SEQUENCE [LARGE SCALE GENOMIC DNA]</scope>
    <source>
        <strain evidence="3 4">RB20</strain>
    </source>
</reference>
<feature type="region of interest" description="Disordered" evidence="1">
    <location>
        <begin position="1"/>
        <end position="24"/>
    </location>
</feature>
<feature type="domain" description="AB hydrolase-1" evidence="2">
    <location>
        <begin position="45"/>
        <end position="288"/>
    </location>
</feature>
<evidence type="ECO:0000256" key="1">
    <source>
        <dbReference type="SAM" id="MobiDB-lite"/>
    </source>
</evidence>
<dbReference type="PANTHER" id="PTHR43798">
    <property type="entry name" value="MONOACYLGLYCEROL LIPASE"/>
    <property type="match status" value="1"/>
</dbReference>
<accession>A0A7K0CZG3</accession>
<sequence>MVRESGSGSSAGHTQGESVWVPTPDGRRLHTMVLAGPGDSEMPTVVFESGAAVNRSMWALVQPLVGEWARAIVYDRSGYGRSAPDPESRTLARMAADLGAVLDHFGPGPYVLVGHSAGGPIVRTTAAANPERIVGLVLVDPTEEGQDVLFHPVVRRLERVALAALRLGARLRVLPWFYRSTVTPLPPDARQDMRREGFTLQAMRTFTAQQRTNLDELAEYRDAPPDLGELPLTVISGGRGGNGVPRSQRPVLNALHAQRAARSSNGRHVVAARSHHYVLLCEPELVADEIHHLVEAAAHR</sequence>
<dbReference type="PRINTS" id="PR00111">
    <property type="entry name" value="ABHYDROLASE"/>
</dbReference>
<dbReference type="GO" id="GO:0016020">
    <property type="term" value="C:membrane"/>
    <property type="evidence" value="ECO:0007669"/>
    <property type="project" value="TreeGrafter"/>
</dbReference>